<dbReference type="SUPFAM" id="SSF52047">
    <property type="entry name" value="RNI-like"/>
    <property type="match status" value="1"/>
</dbReference>
<dbReference type="PANTHER" id="PTHR13382">
    <property type="entry name" value="MITOCHONDRIAL ATP SYNTHASE COUPLING FACTOR B"/>
    <property type="match status" value="1"/>
</dbReference>
<dbReference type="InterPro" id="IPR050648">
    <property type="entry name" value="F-box_LRR-repeat"/>
</dbReference>
<keyword evidence="3" id="KW-1185">Reference proteome</keyword>
<proteinExistence type="predicted"/>
<dbReference type="AlphaFoldDB" id="A0A9D5CIC2"/>
<gene>
    <name evidence="2" type="ORF">J5N97_021066</name>
</gene>
<dbReference type="GO" id="GO:0005737">
    <property type="term" value="C:cytoplasm"/>
    <property type="evidence" value="ECO:0007669"/>
    <property type="project" value="TreeGrafter"/>
</dbReference>
<reference evidence="2" key="1">
    <citation type="submission" date="2021-03" db="EMBL/GenBank/DDBJ databases">
        <authorList>
            <person name="Li Z."/>
            <person name="Yang C."/>
        </authorList>
    </citation>
    <scope>NUCLEOTIDE SEQUENCE</scope>
    <source>
        <strain evidence="2">Dzin_1.0</strain>
        <tissue evidence="2">Leaf</tissue>
    </source>
</reference>
<sequence>MDFSSCSIFPVSNCLNDEFSSPGSRSSGVSRSPCSSNWDFDNGGDIERGNGSIHLDPIDLLPSDPFGMNLSTSFTAALASWWIRDCGFSLGDYGIDDDNLVSDFNGYGSGAWFPLYERQLNSGLVSNFGSEAQDWGYIQALNRAECSNSNEVEEACDGGEENEPHDALLYSLAYLGVRDLLSVEMVCRSLRSTVQTDTLLWRCIHIESPLSERLTDDHLLHLTNRAQGKMHSLSLVGCAQITDDGLKLVLESNPKLKKLSIPGCVRLSVEGLINNLKALKSSAMLGITHLRLGKLFGVTPENFNELKMLLGVDQYAPPKSRKPRFYHHGPYFLASDDECPLDIEICPECQKLKLVFDCPSEGCRERPEECRACDVCIARCVQCGKCINNCEYEETFLLENLCSGCWKDPPQQLEATSEGN</sequence>
<dbReference type="PANTHER" id="PTHR13382:SF22">
    <property type="entry name" value="F-BOX PROTEIN SKIP14"/>
    <property type="match status" value="1"/>
</dbReference>
<evidence type="ECO:0000313" key="3">
    <source>
        <dbReference type="Proteomes" id="UP001085076"/>
    </source>
</evidence>
<comment type="caution">
    <text evidence="2">The sequence shown here is derived from an EMBL/GenBank/DDBJ whole genome shotgun (WGS) entry which is preliminary data.</text>
</comment>
<dbReference type="InterPro" id="IPR001810">
    <property type="entry name" value="F-box_dom"/>
</dbReference>
<accession>A0A9D5CIC2</accession>
<evidence type="ECO:0000313" key="2">
    <source>
        <dbReference type="EMBL" id="KAJ0973107.1"/>
    </source>
</evidence>
<dbReference type="Pfam" id="PF12937">
    <property type="entry name" value="F-box-like"/>
    <property type="match status" value="1"/>
</dbReference>
<evidence type="ECO:0000259" key="1">
    <source>
        <dbReference type="PROSITE" id="PS50181"/>
    </source>
</evidence>
<protein>
    <recommendedName>
        <fullName evidence="1">F-box domain-containing protein</fullName>
    </recommendedName>
</protein>
<dbReference type="InterPro" id="IPR036047">
    <property type="entry name" value="F-box-like_dom_sf"/>
</dbReference>
<dbReference type="InterPro" id="IPR032675">
    <property type="entry name" value="LRR_dom_sf"/>
</dbReference>
<reference evidence="2" key="2">
    <citation type="journal article" date="2022" name="Hortic Res">
        <title>The genome of Dioscorea zingiberensis sheds light on the biosynthesis, origin and evolution of the medicinally important diosgenin saponins.</title>
        <authorList>
            <person name="Li Y."/>
            <person name="Tan C."/>
            <person name="Li Z."/>
            <person name="Guo J."/>
            <person name="Li S."/>
            <person name="Chen X."/>
            <person name="Wang C."/>
            <person name="Dai X."/>
            <person name="Yang H."/>
            <person name="Song W."/>
            <person name="Hou L."/>
            <person name="Xu J."/>
            <person name="Tong Z."/>
            <person name="Xu A."/>
            <person name="Yuan X."/>
            <person name="Wang W."/>
            <person name="Yang Q."/>
            <person name="Chen L."/>
            <person name="Sun Z."/>
            <person name="Wang K."/>
            <person name="Pan B."/>
            <person name="Chen J."/>
            <person name="Bao Y."/>
            <person name="Liu F."/>
            <person name="Qi X."/>
            <person name="Gang D.R."/>
            <person name="Wen J."/>
            <person name="Li J."/>
        </authorList>
    </citation>
    <scope>NUCLEOTIDE SEQUENCE</scope>
    <source>
        <strain evidence="2">Dzin_1.0</strain>
    </source>
</reference>
<name>A0A9D5CIC2_9LILI</name>
<organism evidence="2 3">
    <name type="scientific">Dioscorea zingiberensis</name>
    <dbReference type="NCBI Taxonomy" id="325984"/>
    <lineage>
        <taxon>Eukaryota</taxon>
        <taxon>Viridiplantae</taxon>
        <taxon>Streptophyta</taxon>
        <taxon>Embryophyta</taxon>
        <taxon>Tracheophyta</taxon>
        <taxon>Spermatophyta</taxon>
        <taxon>Magnoliopsida</taxon>
        <taxon>Liliopsida</taxon>
        <taxon>Dioscoreales</taxon>
        <taxon>Dioscoreaceae</taxon>
        <taxon>Dioscorea</taxon>
    </lineage>
</organism>
<dbReference type="EMBL" id="JAGGNH010000005">
    <property type="protein sequence ID" value="KAJ0973107.1"/>
    <property type="molecule type" value="Genomic_DNA"/>
</dbReference>
<dbReference type="OrthoDB" id="10044893at2759"/>
<feature type="domain" description="F-box" evidence="1">
    <location>
        <begin position="164"/>
        <end position="204"/>
    </location>
</feature>
<dbReference type="Gene3D" id="3.80.10.10">
    <property type="entry name" value="Ribonuclease Inhibitor"/>
    <property type="match status" value="1"/>
</dbReference>
<dbReference type="PROSITE" id="PS50181">
    <property type="entry name" value="FBOX"/>
    <property type="match status" value="1"/>
</dbReference>
<dbReference type="Proteomes" id="UP001085076">
    <property type="component" value="Miscellaneous, Linkage group lg05"/>
</dbReference>
<dbReference type="SUPFAM" id="SSF81383">
    <property type="entry name" value="F-box domain"/>
    <property type="match status" value="1"/>
</dbReference>